<feature type="compositionally biased region" description="Basic and acidic residues" evidence="1">
    <location>
        <begin position="132"/>
        <end position="149"/>
    </location>
</feature>
<dbReference type="InterPro" id="IPR044553">
    <property type="entry name" value="Bbox1_ANCHR"/>
</dbReference>
<dbReference type="CDD" id="cd19817">
    <property type="entry name" value="Bbox1_ANCHR-like"/>
    <property type="match status" value="1"/>
</dbReference>
<dbReference type="PANTHER" id="PTHR46603:SF1">
    <property type="entry name" value="ABSCISSION_NOCUT CHECKPOINT REGULATOR"/>
    <property type="match status" value="1"/>
</dbReference>
<evidence type="ECO:0000313" key="2">
    <source>
        <dbReference type="EMBL" id="KAK3942766.1"/>
    </source>
</evidence>
<organism evidence="2 3">
    <name type="scientific">Diplogelasinospora grovesii</name>
    <dbReference type="NCBI Taxonomy" id="303347"/>
    <lineage>
        <taxon>Eukaryota</taxon>
        <taxon>Fungi</taxon>
        <taxon>Dikarya</taxon>
        <taxon>Ascomycota</taxon>
        <taxon>Pezizomycotina</taxon>
        <taxon>Sordariomycetes</taxon>
        <taxon>Sordariomycetidae</taxon>
        <taxon>Sordariales</taxon>
        <taxon>Diplogelasinosporaceae</taxon>
        <taxon>Diplogelasinospora</taxon>
    </lineage>
</organism>
<feature type="region of interest" description="Disordered" evidence="1">
    <location>
        <begin position="21"/>
        <end position="187"/>
    </location>
</feature>
<dbReference type="EMBL" id="MU853771">
    <property type="protein sequence ID" value="KAK3942766.1"/>
    <property type="molecule type" value="Genomic_DNA"/>
</dbReference>
<keyword evidence="3" id="KW-1185">Reference proteome</keyword>
<proteinExistence type="predicted"/>
<dbReference type="Pfam" id="PF22586">
    <property type="entry name" value="ANCHR-like_BBOX"/>
    <property type="match status" value="1"/>
</dbReference>
<dbReference type="PANTHER" id="PTHR46603">
    <property type="entry name" value="ABSCISSION/NOCUT CHECKPOINT REGULATOR"/>
    <property type="match status" value="1"/>
</dbReference>
<gene>
    <name evidence="2" type="ORF">QBC46DRAFT_255648</name>
</gene>
<evidence type="ECO:0000313" key="3">
    <source>
        <dbReference type="Proteomes" id="UP001303473"/>
    </source>
</evidence>
<dbReference type="Proteomes" id="UP001303473">
    <property type="component" value="Unassembled WGS sequence"/>
</dbReference>
<accession>A0AAN6NBK0</accession>
<evidence type="ECO:0000256" key="1">
    <source>
        <dbReference type="SAM" id="MobiDB-lite"/>
    </source>
</evidence>
<feature type="compositionally biased region" description="Acidic residues" evidence="1">
    <location>
        <begin position="109"/>
        <end position="130"/>
    </location>
</feature>
<dbReference type="SUPFAM" id="SSF57845">
    <property type="entry name" value="B-box zinc-binding domain"/>
    <property type="match status" value="1"/>
</dbReference>
<feature type="compositionally biased region" description="Basic and acidic residues" evidence="1">
    <location>
        <begin position="46"/>
        <end position="57"/>
    </location>
</feature>
<protein>
    <recommendedName>
        <fullName evidence="4">Abscission/NoCut checkpoint regulator</fullName>
    </recommendedName>
</protein>
<comment type="caution">
    <text evidence="2">The sequence shown here is derived from an EMBL/GenBank/DDBJ whole genome shotgun (WGS) entry which is preliminary data.</text>
</comment>
<sequence length="372" mass="41149">MARSSRPSDKTLLDRLNALKPTSVSLDKDTSVSGVGLDFESSQAPKSREDALADRLRTLRNRFTTQPDKVADKGTTPPAQPPLEWHASSQSESRKAYQIPPWAPGATGDDIDDGVADDDPDLDEFLDGLDFDPSHLEEEASNHGDDESKLAVLLESLRPPGSPNKATHHEGGADDEDNSDGEQMTKEVEDILSQMHDLNLAEQTTDQSHDYHPFDEKGGLNLPGVPSGLQDPAEEFYKQEPAEDVENYYKTHPTGHEKEDPDQKRFEDEIAIRMASLKGLGSGGMNLDSFGLPSAPTFQPDDNLRLTPKKEKAGYTDEDQKTWCIVCLEDAAIKCIGCEGDVYCGRCWKDMHVGPRAGYDDRGHKWVKFERP</sequence>
<name>A0AAN6NBK0_9PEZI</name>
<evidence type="ECO:0008006" key="4">
    <source>
        <dbReference type="Google" id="ProtNLM"/>
    </source>
</evidence>
<dbReference type="AlphaFoldDB" id="A0AAN6NBK0"/>
<reference evidence="3" key="1">
    <citation type="journal article" date="2023" name="Mol. Phylogenet. Evol.">
        <title>Genome-scale phylogeny and comparative genomics of the fungal order Sordariales.</title>
        <authorList>
            <person name="Hensen N."/>
            <person name="Bonometti L."/>
            <person name="Westerberg I."/>
            <person name="Brannstrom I.O."/>
            <person name="Guillou S."/>
            <person name="Cros-Aarteil S."/>
            <person name="Calhoun S."/>
            <person name="Haridas S."/>
            <person name="Kuo A."/>
            <person name="Mondo S."/>
            <person name="Pangilinan J."/>
            <person name="Riley R."/>
            <person name="LaButti K."/>
            <person name="Andreopoulos B."/>
            <person name="Lipzen A."/>
            <person name="Chen C."/>
            <person name="Yan M."/>
            <person name="Daum C."/>
            <person name="Ng V."/>
            <person name="Clum A."/>
            <person name="Steindorff A."/>
            <person name="Ohm R.A."/>
            <person name="Martin F."/>
            <person name="Silar P."/>
            <person name="Natvig D.O."/>
            <person name="Lalanne C."/>
            <person name="Gautier V."/>
            <person name="Ament-Velasquez S.L."/>
            <person name="Kruys A."/>
            <person name="Hutchinson M.I."/>
            <person name="Powell A.J."/>
            <person name="Barry K."/>
            <person name="Miller A.N."/>
            <person name="Grigoriev I.V."/>
            <person name="Debuchy R."/>
            <person name="Gladieux P."/>
            <person name="Hiltunen Thoren M."/>
            <person name="Johannesson H."/>
        </authorList>
    </citation>
    <scope>NUCLEOTIDE SEQUENCE [LARGE SCALE GENOMIC DNA]</scope>
    <source>
        <strain evidence="3">CBS 340.73</strain>
    </source>
</reference>